<evidence type="ECO:0000313" key="2">
    <source>
        <dbReference type="Proteomes" id="UP000790347"/>
    </source>
</evidence>
<gene>
    <name evidence="1" type="ORF">DERF_003259</name>
</gene>
<reference evidence="1" key="2">
    <citation type="journal article" date="2022" name="Res Sq">
        <title>Comparative Genomics Reveals Insights into the Divergent Evolution of Astigmatic Mites and Household Pest Adaptations.</title>
        <authorList>
            <person name="Xiong Q."/>
            <person name="Wan A.T.-Y."/>
            <person name="Liu X.-Y."/>
            <person name="Fung C.S.-H."/>
            <person name="Xiao X."/>
            <person name="Malainual N."/>
            <person name="Hou J."/>
            <person name="Wang L."/>
            <person name="Wang M."/>
            <person name="Yang K."/>
            <person name="Cui Y."/>
            <person name="Leung E."/>
            <person name="Nong W."/>
            <person name="Shin S.-K."/>
            <person name="Au S."/>
            <person name="Jeong K.Y."/>
            <person name="Chew F.T."/>
            <person name="Hui J."/>
            <person name="Leung T.F."/>
            <person name="Tungtrongchitr A."/>
            <person name="Zhong N."/>
            <person name="Liu Z."/>
            <person name="Tsui S."/>
        </authorList>
    </citation>
    <scope>NUCLEOTIDE SEQUENCE</scope>
    <source>
        <strain evidence="1">Derf</strain>
        <tissue evidence="1">Whole organism</tissue>
    </source>
</reference>
<protein>
    <submittedName>
        <fullName evidence="1">Uncharacterized protein</fullName>
    </submittedName>
</protein>
<proteinExistence type="predicted"/>
<accession>A0A922IC92</accession>
<comment type="caution">
    <text evidence="1">The sequence shown here is derived from an EMBL/GenBank/DDBJ whole genome shotgun (WGS) entry which is preliminary data.</text>
</comment>
<sequence>MDLVANIDHHHHFSHIQHSTLNKTTIATTELPGIPRHHPHHQYNQHHHPFYQNNRPFYSTNNNTQSKICINHPLNDYIIKGHLFVEPSSSSSSSSFSFVSTSSSLSPLIFVDSR</sequence>
<dbReference type="EMBL" id="ASGP02000001">
    <property type="protein sequence ID" value="KAH9529372.1"/>
    <property type="molecule type" value="Genomic_DNA"/>
</dbReference>
<name>A0A922IC92_DERFA</name>
<dbReference type="AlphaFoldDB" id="A0A922IC92"/>
<evidence type="ECO:0000313" key="1">
    <source>
        <dbReference type="EMBL" id="KAH9529372.1"/>
    </source>
</evidence>
<organism evidence="1 2">
    <name type="scientific">Dermatophagoides farinae</name>
    <name type="common">American house dust mite</name>
    <dbReference type="NCBI Taxonomy" id="6954"/>
    <lineage>
        <taxon>Eukaryota</taxon>
        <taxon>Metazoa</taxon>
        <taxon>Ecdysozoa</taxon>
        <taxon>Arthropoda</taxon>
        <taxon>Chelicerata</taxon>
        <taxon>Arachnida</taxon>
        <taxon>Acari</taxon>
        <taxon>Acariformes</taxon>
        <taxon>Sarcoptiformes</taxon>
        <taxon>Astigmata</taxon>
        <taxon>Psoroptidia</taxon>
        <taxon>Analgoidea</taxon>
        <taxon>Pyroglyphidae</taxon>
        <taxon>Dermatophagoidinae</taxon>
        <taxon>Dermatophagoides</taxon>
    </lineage>
</organism>
<dbReference type="Proteomes" id="UP000790347">
    <property type="component" value="Unassembled WGS sequence"/>
</dbReference>
<reference evidence="1" key="1">
    <citation type="submission" date="2013-05" db="EMBL/GenBank/DDBJ databases">
        <authorList>
            <person name="Yim A.K.Y."/>
            <person name="Chan T.F."/>
            <person name="Ji K.M."/>
            <person name="Liu X.Y."/>
            <person name="Zhou J.W."/>
            <person name="Li R.Q."/>
            <person name="Yang K.Y."/>
            <person name="Li J."/>
            <person name="Li M."/>
            <person name="Law P.T.W."/>
            <person name="Wu Y.L."/>
            <person name="Cai Z.L."/>
            <person name="Qin H."/>
            <person name="Bao Y."/>
            <person name="Leung R.K.K."/>
            <person name="Ng P.K.S."/>
            <person name="Zou J."/>
            <person name="Zhong X.J."/>
            <person name="Ran P.X."/>
            <person name="Zhong N.S."/>
            <person name="Liu Z.G."/>
            <person name="Tsui S.K.W."/>
        </authorList>
    </citation>
    <scope>NUCLEOTIDE SEQUENCE</scope>
    <source>
        <strain evidence="1">Derf</strain>
        <tissue evidence="1">Whole organism</tissue>
    </source>
</reference>
<keyword evidence="2" id="KW-1185">Reference proteome</keyword>